<dbReference type="Pfam" id="PF12937">
    <property type="entry name" value="F-box-like"/>
    <property type="match status" value="1"/>
</dbReference>
<dbReference type="PANTHER" id="PTHR46731:SF1">
    <property type="entry name" value="F-BOX ONLY PROTEIN 15"/>
    <property type="match status" value="1"/>
</dbReference>
<dbReference type="RefSeq" id="XP_060030027.1">
    <property type="nucleotide sequence ID" value="XM_060174044.1"/>
</dbReference>
<organism evidence="3 4">
    <name type="scientific">Erinaceus europaeus</name>
    <name type="common">Western European hedgehog</name>
    <dbReference type="NCBI Taxonomy" id="9365"/>
    <lineage>
        <taxon>Eukaryota</taxon>
        <taxon>Metazoa</taxon>
        <taxon>Chordata</taxon>
        <taxon>Craniata</taxon>
        <taxon>Vertebrata</taxon>
        <taxon>Euteleostomi</taxon>
        <taxon>Mammalia</taxon>
        <taxon>Eutheria</taxon>
        <taxon>Laurasiatheria</taxon>
        <taxon>Eulipotyphla</taxon>
        <taxon>Erinaceidae</taxon>
        <taxon>Erinaceinae</taxon>
        <taxon>Erinaceus</taxon>
    </lineage>
</organism>
<feature type="domain" description="F-box" evidence="2">
    <location>
        <begin position="65"/>
        <end position="111"/>
    </location>
</feature>
<evidence type="ECO:0000313" key="4">
    <source>
        <dbReference type="RefSeq" id="XP_060030027.1"/>
    </source>
</evidence>
<feature type="region of interest" description="Disordered" evidence="1">
    <location>
        <begin position="31"/>
        <end position="64"/>
    </location>
</feature>
<dbReference type="Gene3D" id="1.20.1280.50">
    <property type="match status" value="1"/>
</dbReference>
<dbReference type="PROSITE" id="PS50181">
    <property type="entry name" value="FBOX"/>
    <property type="match status" value="1"/>
</dbReference>
<protein>
    <submittedName>
        <fullName evidence="4">F-box only protein 15</fullName>
    </submittedName>
</protein>
<dbReference type="PANTHER" id="PTHR46731">
    <property type="entry name" value="F-BOX ONLY PROTEIN 15"/>
    <property type="match status" value="1"/>
</dbReference>
<keyword evidence="3" id="KW-1185">Reference proteome</keyword>
<evidence type="ECO:0000313" key="3">
    <source>
        <dbReference type="Proteomes" id="UP001652624"/>
    </source>
</evidence>
<evidence type="ECO:0000259" key="2">
    <source>
        <dbReference type="PROSITE" id="PS50181"/>
    </source>
</evidence>
<dbReference type="SUPFAM" id="SSF81383">
    <property type="entry name" value="F-box domain"/>
    <property type="match status" value="1"/>
</dbReference>
<reference evidence="4" key="1">
    <citation type="submission" date="2025-08" db="UniProtKB">
        <authorList>
            <consortium name="RefSeq"/>
        </authorList>
    </citation>
    <scope>IDENTIFICATION</scope>
</reference>
<accession>A0ABM3W0C5</accession>
<dbReference type="InterPro" id="IPR036047">
    <property type="entry name" value="F-box-like_dom_sf"/>
</dbReference>
<proteinExistence type="predicted"/>
<dbReference type="Proteomes" id="UP001652624">
    <property type="component" value="Chromosome 15"/>
</dbReference>
<name>A0ABM3W0C5_ERIEU</name>
<gene>
    <name evidence="4" type="primary">FBXO15</name>
</gene>
<sequence>MATGRGRLLQLHWRSLQAGRGAALRGIAGEAAGPRSCPGVRSPLAGAQKQPARPGQPQEKPPACSVTLESLPSELLLKIFSYLDAITLLGLGCVSRRLYHLSSDNLIWGRIYSAAFPPRRCQWGASSVQKAPVSSEKPPRVGDREAGYWKKEYVGRQIVSVRTSLAQLLKPINPYTGLPVKTKEALRLSGLGWVIRLKETCGKEHLLEHVDLVVNESSVTVVWHSKSWPRLATLDTLELCGVMPVFKGLSRNRPRWHSLIARYSLRVLKDCAPLGADRLVCVFCLQPGLLVGLWKRDEELAFIMAHLHVHELVERSTLGSASTPYEPPSHAPSLDDSPEHGLHGYQLHVDMHSSGVFYLCGTFRNLFTRKEHIADGYVKLVVVHFRNNTEHLPLVGNGGLSWKTDAFGGCIENCSVLDVTLLEETGRPFWCFSSPVCMRPVAVPPDGPSFLGRTYSVDYSDAEGQVRAQLVWIAETEEFFVISLELLLSTAKVNRWFGTRY</sequence>
<dbReference type="SMART" id="SM00256">
    <property type="entry name" value="FBOX"/>
    <property type="match status" value="1"/>
</dbReference>
<evidence type="ECO:0000256" key="1">
    <source>
        <dbReference type="SAM" id="MobiDB-lite"/>
    </source>
</evidence>
<dbReference type="InterPro" id="IPR001810">
    <property type="entry name" value="F-box_dom"/>
</dbReference>
<dbReference type="GeneID" id="103111310"/>